<evidence type="ECO:0000256" key="1">
    <source>
        <dbReference type="SAM" id="MobiDB-lite"/>
    </source>
</evidence>
<protein>
    <submittedName>
        <fullName evidence="2">Expressed protein</fullName>
    </submittedName>
</protein>
<organism evidence="3">
    <name type="scientific">Schizophyllum commune (strain H4-8 / FGSC 9210)</name>
    <name type="common">Split gill fungus</name>
    <dbReference type="NCBI Taxonomy" id="578458"/>
    <lineage>
        <taxon>Eukaryota</taxon>
        <taxon>Fungi</taxon>
        <taxon>Dikarya</taxon>
        <taxon>Basidiomycota</taxon>
        <taxon>Agaricomycotina</taxon>
        <taxon>Agaricomycetes</taxon>
        <taxon>Agaricomycetidae</taxon>
        <taxon>Agaricales</taxon>
        <taxon>Schizophyllaceae</taxon>
        <taxon>Schizophyllum</taxon>
    </lineage>
</organism>
<gene>
    <name evidence="2" type="ORF">SCHCODRAFT_86172</name>
</gene>
<reference evidence="2 3" key="1">
    <citation type="journal article" date="2010" name="Nat. Biotechnol.">
        <title>Genome sequence of the model mushroom Schizophyllum commune.</title>
        <authorList>
            <person name="Ohm R.A."/>
            <person name="de Jong J.F."/>
            <person name="Lugones L.G."/>
            <person name="Aerts A."/>
            <person name="Kothe E."/>
            <person name="Stajich J.E."/>
            <person name="de Vries R.P."/>
            <person name="Record E."/>
            <person name="Levasseur A."/>
            <person name="Baker S.E."/>
            <person name="Bartholomew K.A."/>
            <person name="Coutinho P.M."/>
            <person name="Erdmann S."/>
            <person name="Fowler T.J."/>
            <person name="Gathman A.C."/>
            <person name="Lombard V."/>
            <person name="Henrissat B."/>
            <person name="Knabe N."/>
            <person name="Kuees U."/>
            <person name="Lilly W.W."/>
            <person name="Lindquist E."/>
            <person name="Lucas S."/>
            <person name="Magnuson J.K."/>
            <person name="Piumi F."/>
            <person name="Raudaskoski M."/>
            <person name="Salamov A."/>
            <person name="Schmutz J."/>
            <person name="Schwarze F.W.M.R."/>
            <person name="vanKuyk P.A."/>
            <person name="Horton J.S."/>
            <person name="Grigoriev I.V."/>
            <person name="Woesten H.A.B."/>
        </authorList>
    </citation>
    <scope>NUCLEOTIDE SEQUENCE [LARGE SCALE GENOMIC DNA]</scope>
    <source>
        <strain evidence="3">H4-8 / FGSC 9210</strain>
    </source>
</reference>
<evidence type="ECO:0000313" key="3">
    <source>
        <dbReference type="Proteomes" id="UP000007431"/>
    </source>
</evidence>
<dbReference type="AlphaFoldDB" id="D8QJG7"/>
<dbReference type="EMBL" id="GL377314">
    <property type="protein sequence ID" value="EFI92086.1"/>
    <property type="molecule type" value="Genomic_DNA"/>
</dbReference>
<dbReference type="GeneID" id="9593328"/>
<dbReference type="RefSeq" id="XP_003026989.1">
    <property type="nucleotide sequence ID" value="XM_003026943.1"/>
</dbReference>
<dbReference type="Proteomes" id="UP000007431">
    <property type="component" value="Unassembled WGS sequence"/>
</dbReference>
<dbReference type="HOGENOM" id="CLU_2672505_0_0_1"/>
<dbReference type="InParanoid" id="D8QJG7"/>
<feature type="region of interest" description="Disordered" evidence="1">
    <location>
        <begin position="53"/>
        <end position="75"/>
    </location>
</feature>
<evidence type="ECO:0000313" key="2">
    <source>
        <dbReference type="EMBL" id="EFI92086.1"/>
    </source>
</evidence>
<dbReference type="KEGG" id="scm:SCHCO_01039721"/>
<accession>D8QJG7</accession>
<feature type="compositionally biased region" description="Polar residues" evidence="1">
    <location>
        <begin position="65"/>
        <end position="75"/>
    </location>
</feature>
<name>D8QJG7_SCHCM</name>
<sequence length="75" mass="8761">MASVVILCYALCAVSIRLLQLIYGWISDLERDVRAELNLLICETRWDIHMDPQRRSPTRTHRYARSSSAFTEVLH</sequence>
<keyword evidence="3" id="KW-1185">Reference proteome</keyword>
<proteinExistence type="predicted"/>
<dbReference type="VEuPathDB" id="FungiDB:SCHCODRAFT_01039721"/>